<keyword evidence="2" id="KW-0732">Signal</keyword>
<feature type="chain" id="PRO_5009827321" evidence="2">
    <location>
        <begin position="25"/>
        <end position="152"/>
    </location>
</feature>
<evidence type="ECO:0000256" key="1">
    <source>
        <dbReference type="SAM" id="MobiDB-lite"/>
    </source>
</evidence>
<name>A0A1A5JN23_RHILI</name>
<dbReference type="OrthoDB" id="8001261at2"/>
<dbReference type="Proteomes" id="UP000093748">
    <property type="component" value="Unassembled WGS sequence"/>
</dbReference>
<proteinExistence type="predicted"/>
<evidence type="ECO:0000313" key="4">
    <source>
        <dbReference type="Proteomes" id="UP000093748"/>
    </source>
</evidence>
<dbReference type="GeneID" id="66681541"/>
<feature type="compositionally biased region" description="Polar residues" evidence="1">
    <location>
        <begin position="65"/>
        <end position="74"/>
    </location>
</feature>
<dbReference type="RefSeq" id="WP_010912021.1">
    <property type="nucleotide sequence ID" value="NZ_LZTH01000001.1"/>
</dbReference>
<dbReference type="EMBL" id="LZTJ01000001">
    <property type="protein sequence ID" value="OBP83195.1"/>
    <property type="molecule type" value="Genomic_DNA"/>
</dbReference>
<evidence type="ECO:0000313" key="3">
    <source>
        <dbReference type="EMBL" id="OBP83195.1"/>
    </source>
</evidence>
<feature type="region of interest" description="Disordered" evidence="1">
    <location>
        <begin position="58"/>
        <end position="82"/>
    </location>
</feature>
<sequence length="152" mass="16011">MPNLKLAVLAVTASVAWSVAPASALTMKECGETYRTAKEGGTLNGMDWAAFRKEKCATPAAESVSGDTVKTTPQPKKETDAAVAPTVAPAGVTFPTTLAAEFKTEKPAKARMKTCLQGYHGNKEAGTLNGLRWIQKGGGYYSLCNARLKAES</sequence>
<organism evidence="3 4">
    <name type="scientific">Rhizobium loti</name>
    <name type="common">Mesorhizobium loti</name>
    <dbReference type="NCBI Taxonomy" id="381"/>
    <lineage>
        <taxon>Bacteria</taxon>
        <taxon>Pseudomonadati</taxon>
        <taxon>Pseudomonadota</taxon>
        <taxon>Alphaproteobacteria</taxon>
        <taxon>Hyphomicrobiales</taxon>
        <taxon>Phyllobacteriaceae</taxon>
        <taxon>Mesorhizobium</taxon>
    </lineage>
</organism>
<evidence type="ECO:0000256" key="2">
    <source>
        <dbReference type="SAM" id="SignalP"/>
    </source>
</evidence>
<feature type="signal peptide" evidence="2">
    <location>
        <begin position="1"/>
        <end position="24"/>
    </location>
</feature>
<dbReference type="AlphaFoldDB" id="A0A1A5JN23"/>
<reference evidence="4" key="1">
    <citation type="submission" date="2016-06" db="EMBL/GenBank/DDBJ databases">
        <title>NZP2037 Pacbio-Illumina hybrid assembly.</title>
        <authorList>
            <person name="Ramsay J.P."/>
        </authorList>
    </citation>
    <scope>NUCLEOTIDE SEQUENCE [LARGE SCALE GENOMIC DNA]</scope>
    <source>
        <strain evidence="4">R7ANS::ICEMlSym2042</strain>
    </source>
</reference>
<protein>
    <submittedName>
        <fullName evidence="3">Uncharacterized protein</fullName>
    </submittedName>
</protein>
<accession>A0A1A5JN23</accession>
<gene>
    <name evidence="3" type="ORF">BAE39_06760</name>
</gene>
<comment type="caution">
    <text evidence="3">The sequence shown here is derived from an EMBL/GenBank/DDBJ whole genome shotgun (WGS) entry which is preliminary data.</text>
</comment>